<dbReference type="GO" id="GO:0005762">
    <property type="term" value="C:mitochondrial large ribosomal subunit"/>
    <property type="evidence" value="ECO:0007669"/>
    <property type="project" value="InterPro"/>
</dbReference>
<dbReference type="GeneID" id="80875422"/>
<accession>A0AAF0AU57</accession>
<organism evidence="1 2">
    <name type="scientific">Schizosaccharomyces osmophilus</name>
    <dbReference type="NCBI Taxonomy" id="2545709"/>
    <lineage>
        <taxon>Eukaryota</taxon>
        <taxon>Fungi</taxon>
        <taxon>Dikarya</taxon>
        <taxon>Ascomycota</taxon>
        <taxon>Taphrinomycotina</taxon>
        <taxon>Schizosaccharomycetes</taxon>
        <taxon>Schizosaccharomycetales</taxon>
        <taxon>Schizosaccharomycetaceae</taxon>
        <taxon>Schizosaccharomyces</taxon>
    </lineage>
</organism>
<dbReference type="RefSeq" id="XP_056036364.1">
    <property type="nucleotide sequence ID" value="XM_056180733.1"/>
</dbReference>
<protein>
    <submittedName>
        <fullName evidence="1">Mitochondrial ribosomal protein subunit L41</fullName>
    </submittedName>
</protein>
<dbReference type="KEGG" id="som:SOMG_01940"/>
<dbReference type="EMBL" id="CP115611">
    <property type="protein sequence ID" value="WBW72121.1"/>
    <property type="molecule type" value="Genomic_DNA"/>
</dbReference>
<dbReference type="AlphaFoldDB" id="A0AAF0AU57"/>
<proteinExistence type="predicted"/>
<keyword evidence="1" id="KW-0687">Ribonucleoprotein</keyword>
<reference evidence="1 2" key="1">
    <citation type="journal article" date="2023" name="G3 (Bethesda)">
        <title>A high-quality reference genome for the fission yeast Schizosaccharomyces osmophilus.</title>
        <authorList>
            <person name="Jia G.S."/>
            <person name="Zhang W.C."/>
            <person name="Liang Y."/>
            <person name="Liu X.H."/>
            <person name="Rhind N."/>
            <person name="Pidoux A."/>
            <person name="Brysch-Herzberg M."/>
            <person name="Du L.L."/>
        </authorList>
    </citation>
    <scope>NUCLEOTIDE SEQUENCE [LARGE SCALE GENOMIC DNA]</scope>
    <source>
        <strain evidence="1 2">CBS 15793</strain>
    </source>
</reference>
<dbReference type="Proteomes" id="UP001212411">
    <property type="component" value="Chromosome 1"/>
</dbReference>
<gene>
    <name evidence="1" type="primary">mrpl27</name>
    <name evidence="1" type="ORF">SOMG_01940</name>
</gene>
<evidence type="ECO:0000313" key="1">
    <source>
        <dbReference type="EMBL" id="WBW72121.1"/>
    </source>
</evidence>
<keyword evidence="1" id="KW-0689">Ribosomal protein</keyword>
<dbReference type="Pfam" id="PF09809">
    <property type="entry name" value="MRP-L27"/>
    <property type="match status" value="1"/>
</dbReference>
<sequence length="93" mass="10206">MQPSTICSGARRLQMTTKMGHQYYRGTRTGKMGQITNKGGFSVEWTRVRTFVPPAGNCDLLPYVSNKVKPLKGAYPKGANGLDGSVYYDLAKS</sequence>
<name>A0AAF0AU57_9SCHI</name>
<evidence type="ECO:0000313" key="2">
    <source>
        <dbReference type="Proteomes" id="UP001212411"/>
    </source>
</evidence>
<dbReference type="InterPro" id="IPR019189">
    <property type="entry name" value="Ribosomal_mL41"/>
</dbReference>
<dbReference type="GO" id="GO:0003735">
    <property type="term" value="F:structural constituent of ribosome"/>
    <property type="evidence" value="ECO:0007669"/>
    <property type="project" value="InterPro"/>
</dbReference>
<keyword evidence="2" id="KW-1185">Reference proteome</keyword>